<dbReference type="Gene3D" id="3.40.50.300">
    <property type="entry name" value="P-loop containing nucleotide triphosphate hydrolases"/>
    <property type="match status" value="1"/>
</dbReference>
<dbReference type="GO" id="GO:0016887">
    <property type="term" value="F:ATP hydrolysis activity"/>
    <property type="evidence" value="ECO:0007669"/>
    <property type="project" value="TreeGrafter"/>
</dbReference>
<dbReference type="InterPro" id="IPR033756">
    <property type="entry name" value="YlxH/NBP35"/>
</dbReference>
<dbReference type="SUPFAM" id="SSF52540">
    <property type="entry name" value="P-loop containing nucleoside triphosphate hydrolases"/>
    <property type="match status" value="1"/>
</dbReference>
<dbReference type="Proteomes" id="UP000315440">
    <property type="component" value="Unassembled WGS sequence"/>
</dbReference>
<evidence type="ECO:0000313" key="3">
    <source>
        <dbReference type="EMBL" id="TWT86535.1"/>
    </source>
</evidence>
<dbReference type="PANTHER" id="PTHR43384:SF4">
    <property type="entry name" value="CELLULOSE BIOSYNTHESIS PROTEIN BCSQ-RELATED"/>
    <property type="match status" value="1"/>
</dbReference>
<dbReference type="EMBL" id="SJPQ01000004">
    <property type="protein sequence ID" value="TWT86535.1"/>
    <property type="molecule type" value="Genomic_DNA"/>
</dbReference>
<gene>
    <name evidence="3" type="primary">ylxH_1</name>
    <name evidence="3" type="ORF">Mal64_33610</name>
</gene>
<dbReference type="GO" id="GO:0009898">
    <property type="term" value="C:cytoplasmic side of plasma membrane"/>
    <property type="evidence" value="ECO:0007669"/>
    <property type="project" value="TreeGrafter"/>
</dbReference>
<evidence type="ECO:0000256" key="1">
    <source>
        <dbReference type="ARBA" id="ARBA00022741"/>
    </source>
</evidence>
<dbReference type="AlphaFoldDB" id="A0A5C5ZHF8"/>
<dbReference type="GO" id="GO:0051782">
    <property type="term" value="P:negative regulation of cell division"/>
    <property type="evidence" value="ECO:0007669"/>
    <property type="project" value="TreeGrafter"/>
</dbReference>
<reference evidence="3 4" key="1">
    <citation type="submission" date="2019-02" db="EMBL/GenBank/DDBJ databases">
        <title>Deep-cultivation of Planctomycetes and their phenomic and genomic characterization uncovers novel biology.</title>
        <authorList>
            <person name="Wiegand S."/>
            <person name="Jogler M."/>
            <person name="Boedeker C."/>
            <person name="Pinto D."/>
            <person name="Vollmers J."/>
            <person name="Rivas-Marin E."/>
            <person name="Kohn T."/>
            <person name="Peeters S.H."/>
            <person name="Heuer A."/>
            <person name="Rast P."/>
            <person name="Oberbeckmann S."/>
            <person name="Bunk B."/>
            <person name="Jeske O."/>
            <person name="Meyerdierks A."/>
            <person name="Storesund J.E."/>
            <person name="Kallscheuer N."/>
            <person name="Luecker S."/>
            <person name="Lage O.M."/>
            <person name="Pohl T."/>
            <person name="Merkel B.J."/>
            <person name="Hornburger P."/>
            <person name="Mueller R.-W."/>
            <person name="Bruemmer F."/>
            <person name="Labrenz M."/>
            <person name="Spormann A.M."/>
            <person name="Op Den Camp H."/>
            <person name="Overmann J."/>
            <person name="Amann R."/>
            <person name="Jetten M.S.M."/>
            <person name="Mascher T."/>
            <person name="Medema M.H."/>
            <person name="Devos D.P."/>
            <person name="Kaster A.-K."/>
            <person name="Ovreas L."/>
            <person name="Rohde M."/>
            <person name="Galperin M.Y."/>
            <person name="Jogler C."/>
        </authorList>
    </citation>
    <scope>NUCLEOTIDE SEQUENCE [LARGE SCALE GENOMIC DNA]</scope>
    <source>
        <strain evidence="3 4">Mal64</strain>
    </source>
</reference>
<proteinExistence type="predicted"/>
<dbReference type="PANTHER" id="PTHR43384">
    <property type="entry name" value="SEPTUM SITE-DETERMINING PROTEIN MIND HOMOLOG, CHLOROPLASTIC-RELATED"/>
    <property type="match status" value="1"/>
</dbReference>
<dbReference type="InterPro" id="IPR027417">
    <property type="entry name" value="P-loop_NTPase"/>
</dbReference>
<comment type="caution">
    <text evidence="3">The sequence shown here is derived from an EMBL/GenBank/DDBJ whole genome shotgun (WGS) entry which is preliminary data.</text>
</comment>
<keyword evidence="1" id="KW-0547">Nucleotide-binding</keyword>
<protein>
    <submittedName>
        <fullName evidence="3">Flagellum site-determining protein YlxH</fullName>
    </submittedName>
</protein>
<organism evidence="3 4">
    <name type="scientific">Pseudobythopirellula maris</name>
    <dbReference type="NCBI Taxonomy" id="2527991"/>
    <lineage>
        <taxon>Bacteria</taxon>
        <taxon>Pseudomonadati</taxon>
        <taxon>Planctomycetota</taxon>
        <taxon>Planctomycetia</taxon>
        <taxon>Pirellulales</taxon>
        <taxon>Lacipirellulaceae</taxon>
        <taxon>Pseudobythopirellula</taxon>
    </lineage>
</organism>
<keyword evidence="4" id="KW-1185">Reference proteome</keyword>
<accession>A0A5C5ZHF8</accession>
<dbReference type="GO" id="GO:0005829">
    <property type="term" value="C:cytosol"/>
    <property type="evidence" value="ECO:0007669"/>
    <property type="project" value="TreeGrafter"/>
</dbReference>
<dbReference type="InterPro" id="IPR050625">
    <property type="entry name" value="ParA/MinD_ATPase"/>
</dbReference>
<dbReference type="Pfam" id="PF10609">
    <property type="entry name" value="ParA"/>
    <property type="match status" value="1"/>
</dbReference>
<evidence type="ECO:0000256" key="2">
    <source>
        <dbReference type="ARBA" id="ARBA00022840"/>
    </source>
</evidence>
<name>A0A5C5ZHF8_9BACT</name>
<keyword evidence="2" id="KW-0067">ATP-binding</keyword>
<dbReference type="GO" id="GO:0005524">
    <property type="term" value="F:ATP binding"/>
    <property type="evidence" value="ECO:0007669"/>
    <property type="project" value="UniProtKB-KW"/>
</dbReference>
<sequence>MVAPAADEPLPLIAVVGGKGGVGASTLAWSLACALTEAGVRPVAVDAHPVQADLATIAGVAATDNADLLALLDETAHAEDLVTITPEGVRLLPGARGSEPRTPLDGAAADRLVAGLARLAGKADLAIVDTGPGLAPWSQRVCRRADLVLLVTTPDRLAVLDAYATAKRLHAQGQHAVQLVANRCRDAQHAAGVHRCVALACQQHLQAALALACSVMEGEATGRATPSGVAELAQGIRGWTAARATNRLALRGAA</sequence>
<evidence type="ECO:0000313" key="4">
    <source>
        <dbReference type="Proteomes" id="UP000315440"/>
    </source>
</evidence>